<organism evidence="1 2">
    <name type="scientific">Scophthalmus maximus</name>
    <name type="common">Turbot</name>
    <name type="synonym">Psetta maxima</name>
    <dbReference type="NCBI Taxonomy" id="52904"/>
    <lineage>
        <taxon>Eukaryota</taxon>
        <taxon>Metazoa</taxon>
        <taxon>Chordata</taxon>
        <taxon>Craniata</taxon>
        <taxon>Vertebrata</taxon>
        <taxon>Euteleostomi</taxon>
        <taxon>Actinopterygii</taxon>
        <taxon>Neopterygii</taxon>
        <taxon>Teleostei</taxon>
        <taxon>Neoteleostei</taxon>
        <taxon>Acanthomorphata</taxon>
        <taxon>Carangaria</taxon>
        <taxon>Pleuronectiformes</taxon>
        <taxon>Pleuronectoidei</taxon>
        <taxon>Scophthalmidae</taxon>
        <taxon>Scophthalmus</taxon>
    </lineage>
</organism>
<protein>
    <submittedName>
        <fullName evidence="1">Uncharacterized protein</fullName>
    </submittedName>
</protein>
<reference evidence="1 2" key="1">
    <citation type="submission" date="2019-06" db="EMBL/GenBank/DDBJ databases">
        <title>Draft genomes of female and male turbot (Scophthalmus maximus).</title>
        <authorList>
            <person name="Xu H."/>
            <person name="Xu X.-W."/>
            <person name="Shao C."/>
            <person name="Chen S."/>
        </authorList>
    </citation>
    <scope>NUCLEOTIDE SEQUENCE [LARGE SCALE GENOMIC DNA]</scope>
    <source>
        <strain evidence="1">Ysfricsl-2016a</strain>
        <tissue evidence="1">Blood</tissue>
    </source>
</reference>
<dbReference type="GO" id="GO:0003676">
    <property type="term" value="F:nucleic acid binding"/>
    <property type="evidence" value="ECO:0007669"/>
    <property type="project" value="InterPro"/>
</dbReference>
<dbReference type="Proteomes" id="UP000438429">
    <property type="component" value="Unassembled WGS sequence"/>
</dbReference>
<dbReference type="InterPro" id="IPR036397">
    <property type="entry name" value="RNaseH_sf"/>
</dbReference>
<dbReference type="AlphaFoldDB" id="A0A6A4SGK7"/>
<gene>
    <name evidence="1" type="ORF">F2P81_015903</name>
</gene>
<name>A0A6A4SGK7_SCOMX</name>
<dbReference type="Gene3D" id="3.30.420.10">
    <property type="entry name" value="Ribonuclease H-like superfamily/Ribonuclease H"/>
    <property type="match status" value="1"/>
</dbReference>
<proteinExistence type="predicted"/>
<accession>A0A6A4SGK7</accession>
<evidence type="ECO:0000313" key="2">
    <source>
        <dbReference type="Proteomes" id="UP000438429"/>
    </source>
</evidence>
<evidence type="ECO:0000313" key="1">
    <source>
        <dbReference type="EMBL" id="KAF0031348.1"/>
    </source>
</evidence>
<sequence>MVWQTQLCKKPCGRQHERKNTSSVSLRKIAGVKGPPFLHLPANHWPKAPEGKPPEEAEELKKTVFCGLTSKAAGPPVPDIQQFSTYQELMDATTQHLHEAASSTAKPDADDFGHRISWCLSGQGTNFKGGGRELHETSIKATTSREEAEQIQFRLHPPNAPHFSGAWDREVRSVKTALRTMLGDQTVTEEVLRTVLVEVKGILNSKPLGYVSSDVADPDHIAPNSLLMGGRTPPRHKWSDQNQNCLAAKGGDTPKSWPINSGGTSYNISCLPYKYDRSGIPRKKTSLSAQ</sequence>
<dbReference type="PANTHER" id="PTHR47331">
    <property type="entry name" value="PHD-TYPE DOMAIN-CONTAINING PROTEIN"/>
    <property type="match status" value="1"/>
</dbReference>
<dbReference type="EMBL" id="VEVO01000014">
    <property type="protein sequence ID" value="KAF0031348.1"/>
    <property type="molecule type" value="Genomic_DNA"/>
</dbReference>
<comment type="caution">
    <text evidence="1">The sequence shown here is derived from an EMBL/GenBank/DDBJ whole genome shotgun (WGS) entry which is preliminary data.</text>
</comment>